<evidence type="ECO:0000313" key="2">
    <source>
        <dbReference type="Proteomes" id="UP000580250"/>
    </source>
</evidence>
<proteinExistence type="predicted"/>
<dbReference type="Proteomes" id="UP000580250">
    <property type="component" value="Unassembled WGS sequence"/>
</dbReference>
<dbReference type="AlphaFoldDB" id="A0A6V7VIC2"/>
<comment type="caution">
    <text evidence="1">The sequence shown here is derived from an EMBL/GenBank/DDBJ whole genome shotgun (WGS) entry which is preliminary data.</text>
</comment>
<organism evidence="1 2">
    <name type="scientific">Meloidogyne enterolobii</name>
    <name type="common">Root-knot nematode worm</name>
    <name type="synonym">Meloidogyne mayaguensis</name>
    <dbReference type="NCBI Taxonomy" id="390850"/>
    <lineage>
        <taxon>Eukaryota</taxon>
        <taxon>Metazoa</taxon>
        <taxon>Ecdysozoa</taxon>
        <taxon>Nematoda</taxon>
        <taxon>Chromadorea</taxon>
        <taxon>Rhabditida</taxon>
        <taxon>Tylenchina</taxon>
        <taxon>Tylenchomorpha</taxon>
        <taxon>Tylenchoidea</taxon>
        <taxon>Meloidogynidae</taxon>
        <taxon>Meloidogyninae</taxon>
        <taxon>Meloidogyne</taxon>
    </lineage>
</organism>
<accession>A0A6V7VIC2</accession>
<reference evidence="1 2" key="1">
    <citation type="submission" date="2020-08" db="EMBL/GenBank/DDBJ databases">
        <authorList>
            <person name="Koutsovoulos G."/>
            <person name="Danchin GJ E."/>
        </authorList>
    </citation>
    <scope>NUCLEOTIDE SEQUENCE [LARGE SCALE GENOMIC DNA]</scope>
</reference>
<gene>
    <name evidence="1" type="ORF">MENT_LOCUS25787</name>
</gene>
<sequence length="93" mass="10208">MITLMNVLRLILNVITVKKHLNEPMKLSARKMATVLNGDTIEKNISVNAGALLVVHLTSFKKNITRCGATIRLLGGVIARNGAKTFIIKLIKE</sequence>
<protein>
    <submittedName>
        <fullName evidence="1">Uncharacterized protein</fullName>
    </submittedName>
</protein>
<evidence type="ECO:0000313" key="1">
    <source>
        <dbReference type="EMBL" id="CAD2174138.1"/>
    </source>
</evidence>
<dbReference type="EMBL" id="CAJEWN010000230">
    <property type="protein sequence ID" value="CAD2174138.1"/>
    <property type="molecule type" value="Genomic_DNA"/>
</dbReference>
<name>A0A6V7VIC2_MELEN</name>